<dbReference type="GO" id="GO:0070421">
    <property type="term" value="C:DNA ligase III-XRCC1 complex"/>
    <property type="evidence" value="ECO:0007669"/>
    <property type="project" value="TreeGrafter"/>
</dbReference>
<evidence type="ECO:0000256" key="2">
    <source>
        <dbReference type="ARBA" id="ARBA00022598"/>
    </source>
</evidence>
<evidence type="ECO:0000259" key="4">
    <source>
        <dbReference type="PROSITE" id="PS50160"/>
    </source>
</evidence>
<dbReference type="SUPFAM" id="SSF50249">
    <property type="entry name" value="Nucleic acid-binding proteins"/>
    <property type="match status" value="1"/>
</dbReference>
<reference evidence="5 6" key="2">
    <citation type="submission" date="2018-11" db="EMBL/GenBank/DDBJ databases">
        <authorList>
            <consortium name="Pathogen Informatics"/>
        </authorList>
    </citation>
    <scope>NUCLEOTIDE SEQUENCE [LARGE SCALE GENOMIC DNA]</scope>
    <source>
        <strain evidence="5 6">Egypt</strain>
    </source>
</reference>
<dbReference type="InterPro" id="IPR012309">
    <property type="entry name" value="DNA_ligase_ATP-dep_C"/>
</dbReference>
<dbReference type="Gene3D" id="2.40.50.140">
    <property type="entry name" value="Nucleic acid-binding proteins"/>
    <property type="match status" value="1"/>
</dbReference>
<keyword evidence="6" id="KW-1185">Reference proteome</keyword>
<dbReference type="Pfam" id="PF01068">
    <property type="entry name" value="DNA_ligase_A_M"/>
    <property type="match status" value="1"/>
</dbReference>
<dbReference type="InterPro" id="IPR050191">
    <property type="entry name" value="ATP-dep_DNA_ligase"/>
</dbReference>
<organism evidence="7">
    <name type="scientific">Echinostoma caproni</name>
    <dbReference type="NCBI Taxonomy" id="27848"/>
    <lineage>
        <taxon>Eukaryota</taxon>
        <taxon>Metazoa</taxon>
        <taxon>Spiralia</taxon>
        <taxon>Lophotrochozoa</taxon>
        <taxon>Platyhelminthes</taxon>
        <taxon>Trematoda</taxon>
        <taxon>Digenea</taxon>
        <taxon>Plagiorchiida</taxon>
        <taxon>Echinostomata</taxon>
        <taxon>Echinostomatoidea</taxon>
        <taxon>Echinostomatidae</taxon>
        <taxon>Echinostoma</taxon>
    </lineage>
</organism>
<dbReference type="WBParaSite" id="ECPE_0001067701-mRNA-1">
    <property type="protein sequence ID" value="ECPE_0001067701-mRNA-1"/>
    <property type="gene ID" value="ECPE_0001067701"/>
</dbReference>
<feature type="region of interest" description="Disordered" evidence="3">
    <location>
        <begin position="260"/>
        <end position="300"/>
    </location>
</feature>
<reference evidence="7" key="1">
    <citation type="submission" date="2016-06" db="UniProtKB">
        <authorList>
            <consortium name="WormBaseParasite"/>
        </authorList>
    </citation>
    <scope>IDENTIFICATION</scope>
</reference>
<dbReference type="InterPro" id="IPR012340">
    <property type="entry name" value="NA-bd_OB-fold"/>
</dbReference>
<dbReference type="Pfam" id="PF04679">
    <property type="entry name" value="DNA_ligase_A_C"/>
    <property type="match status" value="1"/>
</dbReference>
<evidence type="ECO:0000256" key="3">
    <source>
        <dbReference type="SAM" id="MobiDB-lite"/>
    </source>
</evidence>
<dbReference type="GO" id="GO:0003910">
    <property type="term" value="F:DNA ligase (ATP) activity"/>
    <property type="evidence" value="ECO:0007669"/>
    <property type="project" value="InterPro"/>
</dbReference>
<dbReference type="InterPro" id="IPR012310">
    <property type="entry name" value="DNA_ligase_ATP-dep_cent"/>
</dbReference>
<dbReference type="CDD" id="cd07967">
    <property type="entry name" value="OBF_DNA_ligase_III"/>
    <property type="match status" value="1"/>
</dbReference>
<gene>
    <name evidence="5" type="ORF">ECPE_LOCUS10645</name>
</gene>
<evidence type="ECO:0000313" key="7">
    <source>
        <dbReference type="WBParaSite" id="ECPE_0001067701-mRNA-1"/>
    </source>
</evidence>
<dbReference type="InterPro" id="IPR016059">
    <property type="entry name" value="DNA_ligase_ATP-dep_CS"/>
</dbReference>
<dbReference type="GO" id="GO:0006302">
    <property type="term" value="P:double-strand break repair"/>
    <property type="evidence" value="ECO:0007669"/>
    <property type="project" value="TreeGrafter"/>
</dbReference>
<dbReference type="AlphaFoldDB" id="A0A183AUL0"/>
<protein>
    <submittedName>
        <fullName evidence="7">DNA_LIGASE_A3 domain-containing protein</fullName>
    </submittedName>
</protein>
<name>A0A183AUL0_9TREM</name>
<dbReference type="EMBL" id="UZAN01049428">
    <property type="protein sequence ID" value="VDP87386.1"/>
    <property type="molecule type" value="Genomic_DNA"/>
</dbReference>
<dbReference type="SUPFAM" id="SSF56091">
    <property type="entry name" value="DNA ligase/mRNA capping enzyme, catalytic domain"/>
    <property type="match status" value="1"/>
</dbReference>
<evidence type="ECO:0000256" key="1">
    <source>
        <dbReference type="ARBA" id="ARBA00007572"/>
    </source>
</evidence>
<dbReference type="PROSITE" id="PS50160">
    <property type="entry name" value="DNA_LIGASE_A3"/>
    <property type="match status" value="1"/>
</dbReference>
<feature type="domain" description="ATP-dependent DNA ligase family profile" evidence="4">
    <location>
        <begin position="43"/>
        <end position="123"/>
    </location>
</feature>
<dbReference type="Gene3D" id="3.30.1490.70">
    <property type="match status" value="1"/>
</dbReference>
<dbReference type="GO" id="GO:0006310">
    <property type="term" value="P:DNA recombination"/>
    <property type="evidence" value="ECO:0007669"/>
    <property type="project" value="InterPro"/>
</dbReference>
<dbReference type="Proteomes" id="UP000272942">
    <property type="component" value="Unassembled WGS sequence"/>
</dbReference>
<evidence type="ECO:0000313" key="5">
    <source>
        <dbReference type="EMBL" id="VDP87386.1"/>
    </source>
</evidence>
<dbReference type="PANTHER" id="PTHR45674">
    <property type="entry name" value="DNA LIGASE 1/3 FAMILY MEMBER"/>
    <property type="match status" value="1"/>
</dbReference>
<dbReference type="GO" id="GO:0006273">
    <property type="term" value="P:lagging strand elongation"/>
    <property type="evidence" value="ECO:0007669"/>
    <property type="project" value="TreeGrafter"/>
</dbReference>
<dbReference type="PANTHER" id="PTHR45674:SF9">
    <property type="entry name" value="DNA LIGASE 3"/>
    <property type="match status" value="1"/>
</dbReference>
<dbReference type="PROSITE" id="PS00333">
    <property type="entry name" value="DNA_LIGASE_A2"/>
    <property type="match status" value="1"/>
</dbReference>
<dbReference type="GO" id="GO:0005524">
    <property type="term" value="F:ATP binding"/>
    <property type="evidence" value="ECO:0007669"/>
    <property type="project" value="InterPro"/>
</dbReference>
<sequence>SVGRKFHRSPTQGVVIGEANCRGNPNCPIANPLILSHSVALSKDVQGLNKLMARVFSENLEGLVLKPMHSKYEPGKRHWLKIKKDYLAEGVMADSVDLIVLGAYYGTGSKAGLMSVFLMGAYDPDSQKFATVTKCGNGFTDEMLGKLQKELKMIKISKDAVPSWLNVSKSLIPDFVVEDPKKSPVWEIIGAEFSRASTHTAGLTSGQNQGISIRFPRFTKARPDKTWKQATSVPELEDLVTKSGQRSDWLDVLNDAAGISTEEPGDVKNDKPLNSGIKRPRSPSEKSPKMKPTAPKKSRHLKSIFTGTIVELHPTLNKDDADLKSGLRQLIAGGGELSGYTDPSFSAFVSSAPPTHVLIPSDFKENTLFGMLQNRGRSNPEPAVSNLS</sequence>
<accession>A0A183AUL0</accession>
<comment type="similarity">
    <text evidence="1">Belongs to the ATP-dependent DNA ligase family.</text>
</comment>
<dbReference type="OrthoDB" id="206088at2759"/>
<evidence type="ECO:0000313" key="6">
    <source>
        <dbReference type="Proteomes" id="UP000272942"/>
    </source>
</evidence>
<proteinExistence type="inferred from homology"/>
<keyword evidence="2" id="KW-0436">Ligase</keyword>